<dbReference type="GeneID" id="54572853"/>
<accession>A0A6A6HYX5</accession>
<dbReference type="AlphaFoldDB" id="A0A6A6HYX5"/>
<dbReference type="OrthoDB" id="2922289at2759"/>
<dbReference type="RefSeq" id="XP_033677906.1">
    <property type="nucleotide sequence ID" value="XM_033819523.1"/>
</dbReference>
<sequence length="249" mass="29048">MQASAHYPSSFQSALQRDRTFFLRTDEPLFARPCECADCGDSFFSEEEQRYDRFIYKGRISNGEAKAIIAEHLSQITRDRAFLLEQCSSRGDQIVTRWKKRTQQKRAALLLQADPDLCKEQFFIPRLSYSGAHWRETRKLRKTYLLPYLSVEALAKSISSSEITYEKKKGLPEVTDAYFSEDPLYWCLVQLQGPPDAQTRFDYPMLFDFLDDHLAKSSKEERSRLDAMLYEKLSDFSVILEMLVTIRLS</sequence>
<proteinExistence type="predicted"/>
<evidence type="ECO:0000313" key="2">
    <source>
        <dbReference type="Proteomes" id="UP000800094"/>
    </source>
</evidence>
<gene>
    <name evidence="1" type="ORF">BU26DRAFT_120927</name>
</gene>
<dbReference type="EMBL" id="ML987206">
    <property type="protein sequence ID" value="KAF2242902.1"/>
    <property type="molecule type" value="Genomic_DNA"/>
</dbReference>
<dbReference type="Proteomes" id="UP000800094">
    <property type="component" value="Unassembled WGS sequence"/>
</dbReference>
<keyword evidence="2" id="KW-1185">Reference proteome</keyword>
<organism evidence="1 2">
    <name type="scientific">Trematosphaeria pertusa</name>
    <dbReference type="NCBI Taxonomy" id="390896"/>
    <lineage>
        <taxon>Eukaryota</taxon>
        <taxon>Fungi</taxon>
        <taxon>Dikarya</taxon>
        <taxon>Ascomycota</taxon>
        <taxon>Pezizomycotina</taxon>
        <taxon>Dothideomycetes</taxon>
        <taxon>Pleosporomycetidae</taxon>
        <taxon>Pleosporales</taxon>
        <taxon>Massarineae</taxon>
        <taxon>Trematosphaeriaceae</taxon>
        <taxon>Trematosphaeria</taxon>
    </lineage>
</organism>
<protein>
    <submittedName>
        <fullName evidence="1">Uncharacterized protein</fullName>
    </submittedName>
</protein>
<name>A0A6A6HYX5_9PLEO</name>
<reference evidence="1" key="1">
    <citation type="journal article" date="2020" name="Stud. Mycol.">
        <title>101 Dothideomycetes genomes: a test case for predicting lifestyles and emergence of pathogens.</title>
        <authorList>
            <person name="Haridas S."/>
            <person name="Albert R."/>
            <person name="Binder M."/>
            <person name="Bloem J."/>
            <person name="Labutti K."/>
            <person name="Salamov A."/>
            <person name="Andreopoulos B."/>
            <person name="Baker S."/>
            <person name="Barry K."/>
            <person name="Bills G."/>
            <person name="Bluhm B."/>
            <person name="Cannon C."/>
            <person name="Castanera R."/>
            <person name="Culley D."/>
            <person name="Daum C."/>
            <person name="Ezra D."/>
            <person name="Gonzalez J."/>
            <person name="Henrissat B."/>
            <person name="Kuo A."/>
            <person name="Liang C."/>
            <person name="Lipzen A."/>
            <person name="Lutzoni F."/>
            <person name="Magnuson J."/>
            <person name="Mondo S."/>
            <person name="Nolan M."/>
            <person name="Ohm R."/>
            <person name="Pangilinan J."/>
            <person name="Park H.-J."/>
            <person name="Ramirez L."/>
            <person name="Alfaro M."/>
            <person name="Sun H."/>
            <person name="Tritt A."/>
            <person name="Yoshinaga Y."/>
            <person name="Zwiers L.-H."/>
            <person name="Turgeon B."/>
            <person name="Goodwin S."/>
            <person name="Spatafora J."/>
            <person name="Crous P."/>
            <person name="Grigoriev I."/>
        </authorList>
    </citation>
    <scope>NUCLEOTIDE SEQUENCE</scope>
    <source>
        <strain evidence="1">CBS 122368</strain>
    </source>
</reference>
<evidence type="ECO:0000313" key="1">
    <source>
        <dbReference type="EMBL" id="KAF2242902.1"/>
    </source>
</evidence>